<evidence type="ECO:0000313" key="2">
    <source>
        <dbReference type="EMBL" id="CCD44861.1"/>
    </source>
</evidence>
<evidence type="ECO:0000313" key="3">
    <source>
        <dbReference type="Proteomes" id="UP000008177"/>
    </source>
</evidence>
<dbReference type="AlphaFoldDB" id="G2XWJ1"/>
<gene>
    <name evidence="2" type="ORF">BofuT4_uP052100.1</name>
</gene>
<name>G2XWJ1_BOTF4</name>
<organism evidence="2 3">
    <name type="scientific">Botryotinia fuckeliana (strain T4)</name>
    <name type="common">Noble rot fungus</name>
    <name type="synonym">Botrytis cinerea</name>
    <dbReference type="NCBI Taxonomy" id="999810"/>
    <lineage>
        <taxon>Eukaryota</taxon>
        <taxon>Fungi</taxon>
        <taxon>Dikarya</taxon>
        <taxon>Ascomycota</taxon>
        <taxon>Pezizomycotina</taxon>
        <taxon>Leotiomycetes</taxon>
        <taxon>Helotiales</taxon>
        <taxon>Sclerotiniaceae</taxon>
        <taxon>Botrytis</taxon>
    </lineage>
</organism>
<sequence>MSQESSFYPCATANGYASPAKNPTLVLQSDDRNKSLRASYTNASIIIKHELAEADSRQ</sequence>
<evidence type="ECO:0000256" key="1">
    <source>
        <dbReference type="SAM" id="MobiDB-lite"/>
    </source>
</evidence>
<protein>
    <submittedName>
        <fullName evidence="2">Uncharacterized protein</fullName>
    </submittedName>
</protein>
<dbReference type="HOGENOM" id="CLU_2978841_0_0_1"/>
<feature type="region of interest" description="Disordered" evidence="1">
    <location>
        <begin position="1"/>
        <end position="23"/>
    </location>
</feature>
<proteinExistence type="predicted"/>
<dbReference type="InParanoid" id="G2XWJ1"/>
<dbReference type="Proteomes" id="UP000008177">
    <property type="component" value="Unplaced contigs"/>
</dbReference>
<reference evidence="3" key="1">
    <citation type="journal article" date="2011" name="PLoS Genet.">
        <title>Genomic analysis of the necrotrophic fungal pathogens Sclerotinia sclerotiorum and Botrytis cinerea.</title>
        <authorList>
            <person name="Amselem J."/>
            <person name="Cuomo C.A."/>
            <person name="van Kan J.A."/>
            <person name="Viaud M."/>
            <person name="Benito E.P."/>
            <person name="Couloux A."/>
            <person name="Coutinho P.M."/>
            <person name="de Vries R.P."/>
            <person name="Dyer P.S."/>
            <person name="Fillinger S."/>
            <person name="Fournier E."/>
            <person name="Gout L."/>
            <person name="Hahn M."/>
            <person name="Kohn L."/>
            <person name="Lapalu N."/>
            <person name="Plummer K.M."/>
            <person name="Pradier J.M."/>
            <person name="Quevillon E."/>
            <person name="Sharon A."/>
            <person name="Simon A."/>
            <person name="ten Have A."/>
            <person name="Tudzynski B."/>
            <person name="Tudzynski P."/>
            <person name="Wincker P."/>
            <person name="Andrew M."/>
            <person name="Anthouard V."/>
            <person name="Beever R.E."/>
            <person name="Beffa R."/>
            <person name="Benoit I."/>
            <person name="Bouzid O."/>
            <person name="Brault B."/>
            <person name="Chen Z."/>
            <person name="Choquer M."/>
            <person name="Collemare J."/>
            <person name="Cotton P."/>
            <person name="Danchin E.G."/>
            <person name="Da Silva C."/>
            <person name="Gautier A."/>
            <person name="Giraud C."/>
            <person name="Giraud T."/>
            <person name="Gonzalez C."/>
            <person name="Grossetete S."/>
            <person name="Guldener U."/>
            <person name="Henrissat B."/>
            <person name="Howlett B.J."/>
            <person name="Kodira C."/>
            <person name="Kretschmer M."/>
            <person name="Lappartient A."/>
            <person name="Leroch M."/>
            <person name="Levis C."/>
            <person name="Mauceli E."/>
            <person name="Neuveglise C."/>
            <person name="Oeser B."/>
            <person name="Pearson M."/>
            <person name="Poulain J."/>
            <person name="Poussereau N."/>
            <person name="Quesneville H."/>
            <person name="Rascle C."/>
            <person name="Schumacher J."/>
            <person name="Segurens B."/>
            <person name="Sexton A."/>
            <person name="Silva E."/>
            <person name="Sirven C."/>
            <person name="Soanes D.M."/>
            <person name="Talbot N.J."/>
            <person name="Templeton M."/>
            <person name="Yandava C."/>
            <person name="Yarden O."/>
            <person name="Zeng Q."/>
            <person name="Rollins J.A."/>
            <person name="Lebrun M.H."/>
            <person name="Dickman M."/>
        </authorList>
    </citation>
    <scope>NUCLEOTIDE SEQUENCE [LARGE SCALE GENOMIC DNA]</scope>
    <source>
        <strain evidence="3">T4</strain>
    </source>
</reference>
<dbReference type="EMBL" id="FQ790272">
    <property type="protein sequence ID" value="CCD44861.1"/>
    <property type="molecule type" value="Genomic_DNA"/>
</dbReference>
<accession>G2XWJ1</accession>